<dbReference type="Proteomes" id="UP000297729">
    <property type="component" value="Unassembled WGS sequence"/>
</dbReference>
<gene>
    <name evidence="3" type="ORF">E4L98_24565</name>
</gene>
<evidence type="ECO:0000313" key="4">
    <source>
        <dbReference type="Proteomes" id="UP000297729"/>
    </source>
</evidence>
<proteinExistence type="predicted"/>
<organism evidence="3 4">
    <name type="scientific">Duganella callida</name>
    <dbReference type="NCBI Taxonomy" id="2561932"/>
    <lineage>
        <taxon>Bacteria</taxon>
        <taxon>Pseudomonadati</taxon>
        <taxon>Pseudomonadota</taxon>
        <taxon>Betaproteobacteria</taxon>
        <taxon>Burkholderiales</taxon>
        <taxon>Oxalobacteraceae</taxon>
        <taxon>Telluria group</taxon>
        <taxon>Duganella</taxon>
    </lineage>
</organism>
<evidence type="ECO:0000256" key="1">
    <source>
        <dbReference type="SAM" id="SignalP"/>
    </source>
</evidence>
<sequence length="968" mass="97846">MKLRSVWLVFLFMLCAAAARATTFNFNGSGVVPVCPLSGTVYTCNSGLPNSSDTDVIIIASGYTVQVNSSVSFTYNQSLQMSGSAQLLTKGNGDINIADMNPNNLKVSGGTFTAGGTFSAGNQAQSFIADISATNINIGSGSTTKIVGDLTASKTITLASNVSIVGDLTAPTVLVKASNSSVNGNIKASSSVTIESNNSINGNVSGGALTMNDGGVVINGKVTMTGDVSIGSSDTINGDLVARNVTTKASGDVINGNAAVNAIYLDWGASVTKTITCTGPGAALCSCVTKADANYHPTCGAPAASGAHHIQITHSGQGLTCQAQTVQLKACADATCSSTYNGGTTVTLSPNGGSVSFNGSGSGTVSQPTAGTATLSATSSAISNANTCVNSGANNTSCNMVFSDAGLQLSAPDHVSMSGATLTIQALKASAQNPGTCVPLVQGTVPVTFSCGYMNPSSAAQAGGLPVSVGGSGSANQITCGASKAINITFDNTGKATPSLSYADVGQMSISASYTSANLGASGNTNFTTSPDSFKIDAKSLVALPYVLKNGAFARASDAFQLTVSALNANKQVTPNFGRESSQENFVIAPSLSQPAGGAGISAMTKGAFNAIYNGVATSRSDSTGSWIFPETGTLTLDVKVANSSGYYMGKSVTGFNPVGKLDLRFVPHHFDSVILSSKNLMSCAAMSSYSNPCASAGATDYFVYSGQGFPLKVTAYKDSAGGVSQNYRDAVAQAIKLSAAAGANGAAAATVTDVSSSTKDSYAYTFNAGVGQLSSISLPGLKFLSELASQSGAAISPGAQTTVFVRATDADGATSQLGGIEPSITLVSGRTQTANAYGSANAALPVEVRAQYYYVASGSSTPVWIFNPLYGPVSPDSGYNVSLTSGSVLFDCSGSTLNCNQLKLQTNSPLSFKNGKGIIVVAAPLATGSAKLTLTTVIPYLPFTDPGRITFGTYRSGPVVYTREIYN</sequence>
<reference evidence="3 4" key="1">
    <citation type="submission" date="2019-03" db="EMBL/GenBank/DDBJ databases">
        <title>Draft Genome Sequence of Duganella callidus sp. nov., a Novel Duganella Species Isolated from Cultivated Soil.</title>
        <authorList>
            <person name="Raths R."/>
            <person name="Peta V."/>
            <person name="Bucking H."/>
        </authorList>
    </citation>
    <scope>NUCLEOTIDE SEQUENCE [LARGE SCALE GENOMIC DNA]</scope>
    <source>
        <strain evidence="3 4">DN04</strain>
    </source>
</reference>
<keyword evidence="1" id="KW-0732">Signal</keyword>
<protein>
    <recommendedName>
        <fullName evidence="2">DUF6701 domain-containing protein</fullName>
    </recommendedName>
</protein>
<dbReference type="AlphaFoldDB" id="A0A4Y9S3X7"/>
<dbReference type="EMBL" id="SPVG01000242">
    <property type="protein sequence ID" value="TFW16118.1"/>
    <property type="molecule type" value="Genomic_DNA"/>
</dbReference>
<keyword evidence="4" id="KW-1185">Reference proteome</keyword>
<comment type="caution">
    <text evidence="3">The sequence shown here is derived from an EMBL/GenBank/DDBJ whole genome shotgun (WGS) entry which is preliminary data.</text>
</comment>
<feature type="chain" id="PRO_5021404814" description="DUF6701 domain-containing protein" evidence="1">
    <location>
        <begin position="22"/>
        <end position="968"/>
    </location>
</feature>
<evidence type="ECO:0000313" key="3">
    <source>
        <dbReference type="EMBL" id="TFW16118.1"/>
    </source>
</evidence>
<dbReference type="InterPro" id="IPR007607">
    <property type="entry name" value="BacA/B"/>
</dbReference>
<evidence type="ECO:0000259" key="2">
    <source>
        <dbReference type="Pfam" id="PF20419"/>
    </source>
</evidence>
<dbReference type="Pfam" id="PF04519">
    <property type="entry name" value="Bactofilin"/>
    <property type="match status" value="1"/>
</dbReference>
<accession>A0A4Y9S3X7</accession>
<dbReference type="RefSeq" id="WP_135204166.1">
    <property type="nucleotide sequence ID" value="NZ_SPVG01000242.1"/>
</dbReference>
<dbReference type="Pfam" id="PF20419">
    <property type="entry name" value="DUF6701"/>
    <property type="match status" value="1"/>
</dbReference>
<name>A0A4Y9S3X7_9BURK</name>
<dbReference type="OrthoDB" id="9790247at2"/>
<dbReference type="InterPro" id="IPR046524">
    <property type="entry name" value="DUF6701"/>
</dbReference>
<feature type="domain" description="DUF6701" evidence="2">
    <location>
        <begin position="387"/>
        <end position="966"/>
    </location>
</feature>
<feature type="signal peptide" evidence="1">
    <location>
        <begin position="1"/>
        <end position="21"/>
    </location>
</feature>